<dbReference type="SUPFAM" id="SSF101386">
    <property type="entry name" value="all-alpha NTP pyrophosphatases"/>
    <property type="match status" value="1"/>
</dbReference>
<dbReference type="GO" id="GO:0004636">
    <property type="term" value="F:phosphoribosyl-ATP diphosphatase activity"/>
    <property type="evidence" value="ECO:0007669"/>
    <property type="project" value="UniProtKB-UniRule"/>
</dbReference>
<dbReference type="InterPro" id="IPR038019">
    <property type="entry name" value="PRib_AMP_CycHydrolase_sf"/>
</dbReference>
<dbReference type="FunFam" id="3.10.20.810:FF:000001">
    <property type="entry name" value="Histidine biosynthesis bifunctional protein HisIE"/>
    <property type="match status" value="1"/>
</dbReference>
<dbReference type="EC" id="3.5.4.19" evidence="15"/>
<dbReference type="PANTHER" id="PTHR42945">
    <property type="entry name" value="HISTIDINE BIOSYNTHESIS BIFUNCTIONAL PROTEIN"/>
    <property type="match status" value="1"/>
</dbReference>
<dbReference type="NCBIfam" id="NF001611">
    <property type="entry name" value="PRK00400.1-3"/>
    <property type="match status" value="1"/>
</dbReference>
<dbReference type="GO" id="GO:0004635">
    <property type="term" value="F:phosphoribosyl-AMP cyclohydrolase activity"/>
    <property type="evidence" value="ECO:0007669"/>
    <property type="project" value="UniProtKB-UniRule"/>
</dbReference>
<keyword evidence="10 15" id="KW-0547">Nucleotide-binding</keyword>
<evidence type="ECO:0000256" key="1">
    <source>
        <dbReference type="ARBA" id="ARBA00000024"/>
    </source>
</evidence>
<evidence type="ECO:0000256" key="3">
    <source>
        <dbReference type="ARBA" id="ARBA00004496"/>
    </source>
</evidence>
<keyword evidence="18" id="KW-1185">Reference proteome</keyword>
<dbReference type="SUPFAM" id="SSF141734">
    <property type="entry name" value="HisI-like"/>
    <property type="match status" value="1"/>
</dbReference>
<evidence type="ECO:0000256" key="12">
    <source>
        <dbReference type="ARBA" id="ARBA00022840"/>
    </source>
</evidence>
<dbReference type="OrthoDB" id="9795769at2"/>
<evidence type="ECO:0000256" key="10">
    <source>
        <dbReference type="ARBA" id="ARBA00022741"/>
    </source>
</evidence>
<evidence type="ECO:0000256" key="15">
    <source>
        <dbReference type="HAMAP-Rule" id="MF_01019"/>
    </source>
</evidence>
<dbReference type="InterPro" id="IPR026660">
    <property type="entry name" value="PRA-CH"/>
</dbReference>
<dbReference type="GO" id="GO:0005524">
    <property type="term" value="F:ATP binding"/>
    <property type="evidence" value="ECO:0007669"/>
    <property type="project" value="UniProtKB-KW"/>
</dbReference>
<evidence type="ECO:0000256" key="6">
    <source>
        <dbReference type="ARBA" id="ARBA00007731"/>
    </source>
</evidence>
<feature type="region of interest" description="Phosphoribosyl-ATP pyrophosphohydrolase" evidence="15">
    <location>
        <begin position="124"/>
        <end position="211"/>
    </location>
</feature>
<dbReference type="Proteomes" id="UP000189933">
    <property type="component" value="Unassembled WGS sequence"/>
</dbReference>
<reference evidence="18" key="1">
    <citation type="submission" date="2017-02" db="EMBL/GenBank/DDBJ databases">
        <authorList>
            <person name="Varghese N."/>
            <person name="Submissions S."/>
        </authorList>
    </citation>
    <scope>NUCLEOTIDE SEQUENCE [LARGE SCALE GENOMIC DNA]</scope>
    <source>
        <strain evidence="18">DSM 16521</strain>
    </source>
</reference>
<keyword evidence="11 15" id="KW-0378">Hydrolase</keyword>
<feature type="domain" description="Phosphoribosyl-AMP cyclohydrolase" evidence="16">
    <location>
        <begin position="31"/>
        <end position="104"/>
    </location>
</feature>
<comment type="pathway">
    <text evidence="4 15">Amino-acid biosynthesis; L-histidine biosynthesis; L-histidine from 5-phospho-alpha-D-ribose 1-diphosphate: step 3/9.</text>
</comment>
<evidence type="ECO:0000256" key="2">
    <source>
        <dbReference type="ARBA" id="ARBA00001460"/>
    </source>
</evidence>
<dbReference type="PANTHER" id="PTHR42945:SF1">
    <property type="entry name" value="HISTIDINE BIOSYNTHESIS BIFUNCTIONAL PROTEIN HIS7"/>
    <property type="match status" value="1"/>
</dbReference>
<comment type="similarity">
    <text evidence="6 15">In the C-terminal section; belongs to the PRA-PH family.</text>
</comment>
<name>A0A1T4R7B4_9FIRM</name>
<keyword evidence="14 15" id="KW-0511">Multifunctional enzyme</keyword>
<dbReference type="HAMAP" id="MF_01019">
    <property type="entry name" value="HisIE"/>
    <property type="match status" value="1"/>
</dbReference>
<dbReference type="CDD" id="cd11534">
    <property type="entry name" value="NTP-PPase_HisIE_like"/>
    <property type="match status" value="1"/>
</dbReference>
<dbReference type="UniPathway" id="UPA00031">
    <property type="reaction ID" value="UER00007"/>
</dbReference>
<dbReference type="Pfam" id="PF01502">
    <property type="entry name" value="PRA-CH"/>
    <property type="match status" value="1"/>
</dbReference>
<dbReference type="HAMAP" id="MF_01021">
    <property type="entry name" value="HisI"/>
    <property type="match status" value="1"/>
</dbReference>
<dbReference type="NCBIfam" id="NF002747">
    <property type="entry name" value="PRK02759.1"/>
    <property type="match status" value="1"/>
</dbReference>
<dbReference type="HAMAP" id="MF_01020">
    <property type="entry name" value="HisE"/>
    <property type="match status" value="1"/>
</dbReference>
<dbReference type="Gene3D" id="3.10.20.810">
    <property type="entry name" value="Phosphoribosyl-AMP cyclohydrolase"/>
    <property type="match status" value="1"/>
</dbReference>
<dbReference type="InterPro" id="IPR021130">
    <property type="entry name" value="PRib-ATP_PPHydrolase-like"/>
</dbReference>
<proteinExistence type="inferred from homology"/>
<protein>
    <recommendedName>
        <fullName evidence="15">Histidine biosynthesis bifunctional protein HisIE</fullName>
    </recommendedName>
    <domain>
        <recommendedName>
            <fullName evidence="15">Phosphoribosyl-AMP cyclohydrolase</fullName>
            <shortName evidence="15">PRA-CH</shortName>
            <ecNumber evidence="15">3.5.4.19</ecNumber>
        </recommendedName>
    </domain>
    <domain>
        <recommendedName>
            <fullName evidence="15">Phosphoribosyl-ATP pyrophosphatase</fullName>
            <shortName evidence="15">PRA-PH</shortName>
            <ecNumber evidence="15">3.6.1.31</ecNumber>
        </recommendedName>
    </domain>
</protein>
<organism evidence="17 18">
    <name type="scientific">Carboxydocella sporoproducens DSM 16521</name>
    <dbReference type="NCBI Taxonomy" id="1121270"/>
    <lineage>
        <taxon>Bacteria</taxon>
        <taxon>Bacillati</taxon>
        <taxon>Bacillota</taxon>
        <taxon>Clostridia</taxon>
        <taxon>Eubacteriales</taxon>
        <taxon>Clostridiales Family XVI. Incertae Sedis</taxon>
        <taxon>Carboxydocella</taxon>
    </lineage>
</organism>
<dbReference type="Pfam" id="PF01503">
    <property type="entry name" value="PRA-PH"/>
    <property type="match status" value="1"/>
</dbReference>
<keyword evidence="9 15" id="KW-0028">Amino-acid biosynthesis</keyword>
<comment type="catalytic activity">
    <reaction evidence="1 15">
        <text>1-(5-phospho-beta-D-ribosyl)-5'-AMP + H2O = 1-(5-phospho-beta-D-ribosyl)-5-[(5-phospho-beta-D-ribosylamino)methylideneamino]imidazole-4-carboxamide</text>
        <dbReference type="Rhea" id="RHEA:20049"/>
        <dbReference type="ChEBI" id="CHEBI:15377"/>
        <dbReference type="ChEBI" id="CHEBI:58435"/>
        <dbReference type="ChEBI" id="CHEBI:59457"/>
        <dbReference type="EC" id="3.5.4.19"/>
    </reaction>
</comment>
<dbReference type="NCBIfam" id="NF000768">
    <property type="entry name" value="PRK00051.1"/>
    <property type="match status" value="1"/>
</dbReference>
<comment type="catalytic activity">
    <reaction evidence="2 15">
        <text>1-(5-phospho-beta-D-ribosyl)-ATP + H2O = 1-(5-phospho-beta-D-ribosyl)-5'-AMP + diphosphate + H(+)</text>
        <dbReference type="Rhea" id="RHEA:22828"/>
        <dbReference type="ChEBI" id="CHEBI:15377"/>
        <dbReference type="ChEBI" id="CHEBI:15378"/>
        <dbReference type="ChEBI" id="CHEBI:33019"/>
        <dbReference type="ChEBI" id="CHEBI:59457"/>
        <dbReference type="ChEBI" id="CHEBI:73183"/>
        <dbReference type="EC" id="3.6.1.31"/>
    </reaction>
</comment>
<evidence type="ECO:0000256" key="13">
    <source>
        <dbReference type="ARBA" id="ARBA00023102"/>
    </source>
</evidence>
<dbReference type="RefSeq" id="WP_078665989.1">
    <property type="nucleotide sequence ID" value="NZ_FUXM01000025.1"/>
</dbReference>
<dbReference type="EC" id="3.6.1.31" evidence="15"/>
<evidence type="ECO:0000256" key="11">
    <source>
        <dbReference type="ARBA" id="ARBA00022801"/>
    </source>
</evidence>
<dbReference type="InterPro" id="IPR002496">
    <property type="entry name" value="PRib_AMP_CycHydrolase_dom"/>
</dbReference>
<evidence type="ECO:0000256" key="7">
    <source>
        <dbReference type="ARBA" id="ARBA00008299"/>
    </source>
</evidence>
<evidence type="ECO:0000256" key="8">
    <source>
        <dbReference type="ARBA" id="ARBA00022490"/>
    </source>
</evidence>
<sequence length="211" mass="24316">MKQKGIQDLQFGPDGLLPAIVQDVHTREVLMLAYMNRQALERTLATGRTWFWSRSRQQLWNKGETSGHYQLVREIAYDCDADALLIKVEQVGVACHTGEYSCFHNRLSFGEREEQESLAGSEILVELWRVIKERQETRPEGSYTAKLFNQGLDKILKKVGEEAAEVIIAAKNRQPEEVAWEAADLIYHLWVLLAEQGMEPARVYRELAKRR</sequence>
<dbReference type="AlphaFoldDB" id="A0A1T4R7B4"/>
<evidence type="ECO:0000313" key="17">
    <source>
        <dbReference type="EMBL" id="SKA11568.1"/>
    </source>
</evidence>
<feature type="region of interest" description="Phosphoribosyl-AMP cyclohydrolase" evidence="15">
    <location>
        <begin position="1"/>
        <end position="123"/>
    </location>
</feature>
<comment type="subcellular location">
    <subcellularLocation>
        <location evidence="3 15">Cytoplasm</location>
    </subcellularLocation>
</comment>
<evidence type="ECO:0000256" key="9">
    <source>
        <dbReference type="ARBA" id="ARBA00022605"/>
    </source>
</evidence>
<comment type="similarity">
    <text evidence="7 15">In the N-terminal section; belongs to the PRA-CH family.</text>
</comment>
<evidence type="ECO:0000256" key="4">
    <source>
        <dbReference type="ARBA" id="ARBA00005169"/>
    </source>
</evidence>
<dbReference type="Gene3D" id="1.10.287.1080">
    <property type="entry name" value="MazG-like"/>
    <property type="match status" value="1"/>
</dbReference>
<dbReference type="GO" id="GO:0000105">
    <property type="term" value="P:L-histidine biosynthetic process"/>
    <property type="evidence" value="ECO:0007669"/>
    <property type="project" value="UniProtKB-UniRule"/>
</dbReference>
<gene>
    <name evidence="15" type="primary">hisI</name>
    <name evidence="15" type="synonym">hisIE</name>
    <name evidence="17" type="ORF">SAMN02745885_01956</name>
</gene>
<evidence type="ECO:0000313" key="18">
    <source>
        <dbReference type="Proteomes" id="UP000189933"/>
    </source>
</evidence>
<evidence type="ECO:0000259" key="16">
    <source>
        <dbReference type="Pfam" id="PF01502"/>
    </source>
</evidence>
<evidence type="ECO:0000256" key="5">
    <source>
        <dbReference type="ARBA" id="ARBA00005204"/>
    </source>
</evidence>
<dbReference type="FunFam" id="1.10.287.1080:FF:000002">
    <property type="entry name" value="Histidine biosynthesis bifunctional protein HisIE"/>
    <property type="match status" value="1"/>
</dbReference>
<dbReference type="InterPro" id="IPR008179">
    <property type="entry name" value="HisE"/>
</dbReference>
<dbReference type="GO" id="GO:0005737">
    <property type="term" value="C:cytoplasm"/>
    <property type="evidence" value="ECO:0007669"/>
    <property type="project" value="UniProtKB-SubCell"/>
</dbReference>
<dbReference type="NCBIfam" id="TIGR03188">
    <property type="entry name" value="histidine_hisI"/>
    <property type="match status" value="1"/>
</dbReference>
<keyword evidence="12 15" id="KW-0067">ATP-binding</keyword>
<comment type="pathway">
    <text evidence="5 15">Amino-acid biosynthesis; L-histidine biosynthesis; L-histidine from 5-phospho-alpha-D-ribose 1-diphosphate: step 2/9.</text>
</comment>
<evidence type="ECO:0000256" key="14">
    <source>
        <dbReference type="ARBA" id="ARBA00023268"/>
    </source>
</evidence>
<keyword evidence="13 15" id="KW-0368">Histidine biosynthesis</keyword>
<dbReference type="EMBL" id="FUXM01000025">
    <property type="protein sequence ID" value="SKA11568.1"/>
    <property type="molecule type" value="Genomic_DNA"/>
</dbReference>
<dbReference type="InterPro" id="IPR023019">
    <property type="entry name" value="His_synth_HisIE"/>
</dbReference>
<keyword evidence="8 15" id="KW-0963">Cytoplasm</keyword>
<accession>A0A1T4R7B4</accession>